<evidence type="ECO:0000313" key="3">
    <source>
        <dbReference type="Proteomes" id="UP000678317"/>
    </source>
</evidence>
<reference evidence="2 3" key="1">
    <citation type="submission" date="2021-03" db="EMBL/GenBank/DDBJ databases">
        <title>novel species in genus Cellulomonas.</title>
        <authorList>
            <person name="Zhang G."/>
        </authorList>
    </citation>
    <scope>NUCLEOTIDE SEQUENCE [LARGE SCALE GENOMIC DNA]</scope>
    <source>
        <strain evidence="3">zg-ZUI188</strain>
    </source>
</reference>
<accession>A0ABS3SEA8</accession>
<name>A0ABS3SEA8_9CELL</name>
<keyword evidence="1" id="KW-0812">Transmembrane</keyword>
<comment type="caution">
    <text evidence="2">The sequence shown here is derived from an EMBL/GenBank/DDBJ whole genome shotgun (WGS) entry which is preliminary data.</text>
</comment>
<keyword evidence="3" id="KW-1185">Reference proteome</keyword>
<dbReference type="RefSeq" id="WP_208288906.1">
    <property type="nucleotide sequence ID" value="NZ_CP074404.1"/>
</dbReference>
<evidence type="ECO:0000256" key="1">
    <source>
        <dbReference type="SAM" id="Phobius"/>
    </source>
</evidence>
<sequence length="72" mass="7773">MATIRPDVRPARRLEERVRELATTVRWAPAPRWGSSTREHTRYAGYLGGSIVGWTALGLATAAVIGRALGAA</sequence>
<keyword evidence="1" id="KW-0472">Membrane</keyword>
<dbReference type="Proteomes" id="UP000678317">
    <property type="component" value="Unassembled WGS sequence"/>
</dbReference>
<keyword evidence="1" id="KW-1133">Transmembrane helix</keyword>
<feature type="transmembrane region" description="Helical" evidence="1">
    <location>
        <begin position="43"/>
        <end position="66"/>
    </location>
</feature>
<dbReference type="EMBL" id="JAGFBM010000001">
    <property type="protein sequence ID" value="MBO3084088.1"/>
    <property type="molecule type" value="Genomic_DNA"/>
</dbReference>
<proteinExistence type="predicted"/>
<evidence type="ECO:0000313" key="2">
    <source>
        <dbReference type="EMBL" id="MBO3084088.1"/>
    </source>
</evidence>
<organism evidence="2 3">
    <name type="scientific">Cellulomonas fengjieae</name>
    <dbReference type="NCBI Taxonomy" id="2819978"/>
    <lineage>
        <taxon>Bacteria</taxon>
        <taxon>Bacillati</taxon>
        <taxon>Actinomycetota</taxon>
        <taxon>Actinomycetes</taxon>
        <taxon>Micrococcales</taxon>
        <taxon>Cellulomonadaceae</taxon>
        <taxon>Cellulomonas</taxon>
    </lineage>
</organism>
<gene>
    <name evidence="2" type="ORF">J4035_05510</name>
</gene>
<protein>
    <submittedName>
        <fullName evidence="2">Chemotaxis protein CheW</fullName>
    </submittedName>
</protein>